<gene>
    <name evidence="7" type="ORF">DEBURN_LOCUS5933</name>
</gene>
<evidence type="ECO:0000259" key="6">
    <source>
        <dbReference type="PROSITE" id="PS51263"/>
    </source>
</evidence>
<evidence type="ECO:0000256" key="2">
    <source>
        <dbReference type="ARBA" id="ARBA00006844"/>
    </source>
</evidence>
<comment type="caution">
    <text evidence="7">The sequence shown here is derived from an EMBL/GenBank/DDBJ whole genome shotgun (WGS) entry which is preliminary data.</text>
</comment>
<dbReference type="GO" id="GO:0003779">
    <property type="term" value="F:actin binding"/>
    <property type="evidence" value="ECO:0007669"/>
    <property type="project" value="UniProtKB-KW"/>
</dbReference>
<dbReference type="Pfam" id="PF00241">
    <property type="entry name" value="Cofilin_ADF"/>
    <property type="match status" value="1"/>
</dbReference>
<dbReference type="GO" id="GO:0016363">
    <property type="term" value="C:nuclear matrix"/>
    <property type="evidence" value="ECO:0007669"/>
    <property type="project" value="UniProtKB-SubCell"/>
</dbReference>
<accession>A0A9N9AEY7</accession>
<keyword evidence="4" id="KW-0009">Actin-binding</keyword>
<dbReference type="PROSITE" id="PS51263">
    <property type="entry name" value="ADF_H"/>
    <property type="match status" value="1"/>
</dbReference>
<evidence type="ECO:0000256" key="4">
    <source>
        <dbReference type="ARBA" id="ARBA00023203"/>
    </source>
</evidence>
<dbReference type="PANTHER" id="PTHR11913">
    <property type="entry name" value="COFILIN-RELATED"/>
    <property type="match status" value="1"/>
</dbReference>
<dbReference type="EMBL" id="CAJVPK010000562">
    <property type="protein sequence ID" value="CAG8526612.1"/>
    <property type="molecule type" value="Genomic_DNA"/>
</dbReference>
<protein>
    <recommendedName>
        <fullName evidence="3">Cofilin</fullName>
    </recommendedName>
    <alternativeName>
        <fullName evidence="5">Actin-depolymerizing factor 1</fullName>
    </alternativeName>
</protein>
<evidence type="ECO:0000313" key="7">
    <source>
        <dbReference type="EMBL" id="CAG8526612.1"/>
    </source>
</evidence>
<evidence type="ECO:0000256" key="5">
    <source>
        <dbReference type="ARBA" id="ARBA00032427"/>
    </source>
</evidence>
<evidence type="ECO:0000313" key="8">
    <source>
        <dbReference type="Proteomes" id="UP000789706"/>
    </source>
</evidence>
<dbReference type="SUPFAM" id="SSF55753">
    <property type="entry name" value="Actin depolymerizing proteins"/>
    <property type="match status" value="1"/>
</dbReference>
<comment type="subcellular location">
    <subcellularLocation>
        <location evidence="1">Nucleus matrix</location>
    </subcellularLocation>
</comment>
<proteinExistence type="inferred from homology"/>
<dbReference type="OrthoDB" id="10249245at2759"/>
<evidence type="ECO:0000256" key="3">
    <source>
        <dbReference type="ARBA" id="ARBA00015630"/>
    </source>
</evidence>
<dbReference type="AlphaFoldDB" id="A0A9N9AEY7"/>
<dbReference type="SMART" id="SM00102">
    <property type="entry name" value="ADF"/>
    <property type="match status" value="1"/>
</dbReference>
<keyword evidence="8" id="KW-1185">Reference proteome</keyword>
<comment type="similarity">
    <text evidence="2">Belongs to the actin-binding proteins ADF family.</text>
</comment>
<organism evidence="7 8">
    <name type="scientific">Diversispora eburnea</name>
    <dbReference type="NCBI Taxonomy" id="1213867"/>
    <lineage>
        <taxon>Eukaryota</taxon>
        <taxon>Fungi</taxon>
        <taxon>Fungi incertae sedis</taxon>
        <taxon>Mucoromycota</taxon>
        <taxon>Glomeromycotina</taxon>
        <taxon>Glomeromycetes</taxon>
        <taxon>Diversisporales</taxon>
        <taxon>Diversisporaceae</taxon>
        <taxon>Diversispora</taxon>
    </lineage>
</organism>
<dbReference type="Gene3D" id="3.40.20.10">
    <property type="entry name" value="Severin"/>
    <property type="match status" value="1"/>
</dbReference>
<reference evidence="7" key="1">
    <citation type="submission" date="2021-06" db="EMBL/GenBank/DDBJ databases">
        <authorList>
            <person name="Kallberg Y."/>
            <person name="Tangrot J."/>
            <person name="Rosling A."/>
        </authorList>
    </citation>
    <scope>NUCLEOTIDE SEQUENCE</scope>
    <source>
        <strain evidence="7">AZ414A</strain>
    </source>
</reference>
<dbReference type="InterPro" id="IPR017904">
    <property type="entry name" value="ADF/Cofilin"/>
</dbReference>
<evidence type="ECO:0000256" key="1">
    <source>
        <dbReference type="ARBA" id="ARBA00004109"/>
    </source>
</evidence>
<name>A0A9N9AEY7_9GLOM</name>
<dbReference type="InterPro" id="IPR002108">
    <property type="entry name" value="ADF-H"/>
</dbReference>
<dbReference type="GO" id="GO:0015629">
    <property type="term" value="C:actin cytoskeleton"/>
    <property type="evidence" value="ECO:0007669"/>
    <property type="project" value="InterPro"/>
</dbReference>
<feature type="domain" description="ADF-H" evidence="6">
    <location>
        <begin position="2"/>
        <end position="134"/>
    </location>
</feature>
<dbReference type="GO" id="GO:0030042">
    <property type="term" value="P:actin filament depolymerization"/>
    <property type="evidence" value="ECO:0007669"/>
    <property type="project" value="InterPro"/>
</dbReference>
<dbReference type="CDD" id="cd11286">
    <property type="entry name" value="ADF_cofilin_like"/>
    <property type="match status" value="1"/>
</dbReference>
<dbReference type="Proteomes" id="UP000789706">
    <property type="component" value="Unassembled WGS sequence"/>
</dbReference>
<dbReference type="InterPro" id="IPR029006">
    <property type="entry name" value="ADF-H/Gelsolin-like_dom_sf"/>
</dbReference>
<sequence>MASGVEVNDECVKEYELLKHKKAYKYITFKISDNHEQINIEKKVQDGTYEEFVACLPENEPRYAVYDFEYEKPGEGHRSKIVFYSWIPDTARIKPKMIYASSKEAFRKKLNPSIEIQGTDFSEVSFEAVLEKAIRTS</sequence>